<dbReference type="PANTHER" id="PTHR48006:SF60">
    <property type="entry name" value="PROTEIN KINASE DOMAIN-CONTAINING PROTEIN"/>
    <property type="match status" value="1"/>
</dbReference>
<keyword evidence="8 20" id="KW-0732">Signal</keyword>
<dbReference type="GO" id="GO:0005524">
    <property type="term" value="F:ATP binding"/>
    <property type="evidence" value="ECO:0007669"/>
    <property type="project" value="UniProtKB-KW"/>
</dbReference>
<protein>
    <recommendedName>
        <fullName evidence="2">non-specific serine/threonine protein kinase</fullName>
        <ecNumber evidence="2">2.7.11.1</ecNumber>
    </recommendedName>
</protein>
<keyword evidence="15" id="KW-0675">Receptor</keyword>
<evidence type="ECO:0000313" key="23">
    <source>
        <dbReference type="RefSeq" id="XP_039116496.1"/>
    </source>
</evidence>
<dbReference type="Pfam" id="PF00560">
    <property type="entry name" value="LRR_1"/>
    <property type="match status" value="2"/>
</dbReference>
<name>A0AB40ANC8_DIOCR</name>
<evidence type="ECO:0000256" key="15">
    <source>
        <dbReference type="ARBA" id="ARBA00023170"/>
    </source>
</evidence>
<dbReference type="FunFam" id="3.80.10.10:FF:000041">
    <property type="entry name" value="LRR receptor-like serine/threonine-protein kinase ERECTA"/>
    <property type="match status" value="1"/>
</dbReference>
<evidence type="ECO:0000256" key="11">
    <source>
        <dbReference type="ARBA" id="ARBA00022777"/>
    </source>
</evidence>
<dbReference type="PANTHER" id="PTHR48006">
    <property type="entry name" value="LEUCINE-RICH REPEAT-CONTAINING PROTEIN DDB_G0281931-RELATED"/>
    <property type="match status" value="1"/>
</dbReference>
<evidence type="ECO:0000256" key="5">
    <source>
        <dbReference type="ARBA" id="ARBA00022614"/>
    </source>
</evidence>
<evidence type="ECO:0000256" key="20">
    <source>
        <dbReference type="SAM" id="SignalP"/>
    </source>
</evidence>
<dbReference type="InterPro" id="IPR011009">
    <property type="entry name" value="Kinase-like_dom_sf"/>
</dbReference>
<dbReference type="GeneID" id="120251915"/>
<dbReference type="SUPFAM" id="SSF56112">
    <property type="entry name" value="Protein kinase-like (PK-like)"/>
    <property type="match status" value="1"/>
</dbReference>
<evidence type="ECO:0000256" key="4">
    <source>
        <dbReference type="ARBA" id="ARBA00022553"/>
    </source>
</evidence>
<evidence type="ECO:0000256" key="12">
    <source>
        <dbReference type="ARBA" id="ARBA00022840"/>
    </source>
</evidence>
<reference evidence="23" key="1">
    <citation type="submission" date="2025-08" db="UniProtKB">
        <authorList>
            <consortium name="RefSeq"/>
        </authorList>
    </citation>
    <scope>IDENTIFICATION</scope>
</reference>
<comment type="catalytic activity">
    <reaction evidence="17">
        <text>L-threonyl-[protein] + ATP = O-phospho-L-threonyl-[protein] + ADP + H(+)</text>
        <dbReference type="Rhea" id="RHEA:46608"/>
        <dbReference type="Rhea" id="RHEA-COMP:11060"/>
        <dbReference type="Rhea" id="RHEA-COMP:11605"/>
        <dbReference type="ChEBI" id="CHEBI:15378"/>
        <dbReference type="ChEBI" id="CHEBI:30013"/>
        <dbReference type="ChEBI" id="CHEBI:30616"/>
        <dbReference type="ChEBI" id="CHEBI:61977"/>
        <dbReference type="ChEBI" id="CHEBI:456216"/>
        <dbReference type="EC" id="2.7.11.1"/>
    </reaction>
</comment>
<keyword evidence="11" id="KW-0418">Kinase</keyword>
<evidence type="ECO:0000256" key="14">
    <source>
        <dbReference type="ARBA" id="ARBA00023136"/>
    </source>
</evidence>
<keyword evidence="13 19" id="KW-1133">Transmembrane helix</keyword>
<evidence type="ECO:0000256" key="2">
    <source>
        <dbReference type="ARBA" id="ARBA00012513"/>
    </source>
</evidence>
<dbReference type="InterPro" id="IPR021720">
    <property type="entry name" value="Malectin_dom"/>
</dbReference>
<proteinExistence type="predicted"/>
<sequence length="992" mass="109245">MGFSHGLVALFLFLCVLVWSCSETVHCKNQTLPQSEVVALKKIGAKLGKHWDFTVNPCTGASGWVDPISNWPVAANVTCGACKGNYCHVTSIILTGQNLTGSLPDEFSNLTFLQAIDLRMNYLNGTIPTAWASTPLIDIELMGNCITGRIPDELGRITTLQYLSLGSNLIEGPLPETLGNLTNLLGLEITANAITGRLPESLGNLKNITFIYITGNPITGKIPGFIGKWTQLDTLEMQGTSLEGPFPPIISTLGSIKNLVISDMTGGNGKFPPLQNMTNLQRLVLRNMSITDELPTYIGNMKMLLILDLSFNALTGQLPGSLQSLLYLEYLFLNNNKLTGAIPEWMLKTGFHIDISYNSFNASNAPTDCSTDIVNMVSSYSSSKDNLINPCLRRNNPCSGIPTNHNLFINCGGRKIIIDGNEYQEDMEAQGPSYYNSYNEKWAFSSSGYFLISTQDMPYIVKNVSPISGASSANPELYTTARHNPISLTYYGLCLLNGNYTVNLHFAEIMFTDDQTYSAVGRRFFDVSIQGGRVLRDFNIAKEANETGRAIIKSFNAMVSSNTLEIHLQWAGKGTTTIPRPGVYGPLISAISVTPNFKLNTVENHELPKGTILGIIVAAGCLVIVLVSVLVYFFLRRKDAENNELRGLELQTGIFTLKQIKVATKNFNPANKLGEGGFGPVYKGVLPNGSLIAVKQLSSKSRQGNREFINEIGIISALQHPNLVKLYGYCIEGKQLLLIYEFMENNSLANALFGPERDRPKLDWSARQRICLGIARGLAYLHEETRLKIVHRDIKATNVLLDKHLNAKISDFGLARLSDEDVTHISTRIAGTIGYMAPEYAMRGYLTDKADVYSFGVVMLETVSGLSNTTYRPKEDSVHLLDWAYILQTQDRLLELVDKSLGKNYPEEEAMMLLNLALTCTNSAPSLRPTMMTVVNIIDGKKAVPVLSREDTCSNNNLGTCFEASEMLSDHSQWTSSSVSHDPWMMSSVTTR</sequence>
<evidence type="ECO:0000256" key="19">
    <source>
        <dbReference type="SAM" id="Phobius"/>
    </source>
</evidence>
<keyword evidence="9" id="KW-0677">Repeat</keyword>
<dbReference type="InterPro" id="IPR001245">
    <property type="entry name" value="Ser-Thr/Tyr_kinase_cat_dom"/>
</dbReference>
<dbReference type="Proteomes" id="UP001515500">
    <property type="component" value="Chromosome 20"/>
</dbReference>
<dbReference type="InterPro" id="IPR032675">
    <property type="entry name" value="LRR_dom_sf"/>
</dbReference>
<dbReference type="Gene3D" id="3.80.10.10">
    <property type="entry name" value="Ribonuclease Inhibitor"/>
    <property type="match status" value="2"/>
</dbReference>
<dbReference type="PROSITE" id="PS50011">
    <property type="entry name" value="PROTEIN_KINASE_DOM"/>
    <property type="match status" value="1"/>
</dbReference>
<dbReference type="Gene3D" id="3.30.200.20">
    <property type="entry name" value="Phosphorylase Kinase, domain 1"/>
    <property type="match status" value="1"/>
</dbReference>
<keyword evidence="6" id="KW-0808">Transferase</keyword>
<accession>A0AB40ANC8</accession>
<feature type="signal peptide" evidence="20">
    <location>
        <begin position="1"/>
        <end position="20"/>
    </location>
</feature>
<feature type="chain" id="PRO_5044259703" description="non-specific serine/threonine protein kinase" evidence="20">
    <location>
        <begin position="21"/>
        <end position="992"/>
    </location>
</feature>
<dbReference type="GO" id="GO:0004674">
    <property type="term" value="F:protein serine/threonine kinase activity"/>
    <property type="evidence" value="ECO:0007669"/>
    <property type="project" value="UniProtKB-KW"/>
</dbReference>
<keyword evidence="16" id="KW-0325">Glycoprotein</keyword>
<dbReference type="FunFam" id="2.60.120.430:FF:000004">
    <property type="entry name" value="Putative leucine-rich repeat receptor-like serine/threonine-protein kinase"/>
    <property type="match status" value="1"/>
</dbReference>
<comment type="catalytic activity">
    <reaction evidence="18">
        <text>L-seryl-[protein] + ATP = O-phospho-L-seryl-[protein] + ADP + H(+)</text>
        <dbReference type="Rhea" id="RHEA:17989"/>
        <dbReference type="Rhea" id="RHEA-COMP:9863"/>
        <dbReference type="Rhea" id="RHEA-COMP:11604"/>
        <dbReference type="ChEBI" id="CHEBI:15378"/>
        <dbReference type="ChEBI" id="CHEBI:29999"/>
        <dbReference type="ChEBI" id="CHEBI:30616"/>
        <dbReference type="ChEBI" id="CHEBI:83421"/>
        <dbReference type="ChEBI" id="CHEBI:456216"/>
        <dbReference type="EC" id="2.7.11.1"/>
    </reaction>
</comment>
<dbReference type="InterPro" id="IPR008271">
    <property type="entry name" value="Ser/Thr_kinase_AS"/>
</dbReference>
<evidence type="ECO:0000256" key="13">
    <source>
        <dbReference type="ARBA" id="ARBA00022989"/>
    </source>
</evidence>
<keyword evidence="10" id="KW-0547">Nucleotide-binding</keyword>
<dbReference type="InterPro" id="IPR000719">
    <property type="entry name" value="Prot_kinase_dom"/>
</dbReference>
<evidence type="ECO:0000256" key="8">
    <source>
        <dbReference type="ARBA" id="ARBA00022729"/>
    </source>
</evidence>
<dbReference type="Pfam" id="PF13855">
    <property type="entry name" value="LRR_8"/>
    <property type="match status" value="1"/>
</dbReference>
<evidence type="ECO:0000256" key="1">
    <source>
        <dbReference type="ARBA" id="ARBA00004479"/>
    </source>
</evidence>
<evidence type="ECO:0000256" key="9">
    <source>
        <dbReference type="ARBA" id="ARBA00022737"/>
    </source>
</evidence>
<gene>
    <name evidence="23" type="primary">LOC120251915</name>
</gene>
<dbReference type="Pfam" id="PF11721">
    <property type="entry name" value="Malectin"/>
    <property type="match status" value="1"/>
</dbReference>
<evidence type="ECO:0000256" key="17">
    <source>
        <dbReference type="ARBA" id="ARBA00047899"/>
    </source>
</evidence>
<feature type="transmembrane region" description="Helical" evidence="19">
    <location>
        <begin position="612"/>
        <end position="635"/>
    </location>
</feature>
<dbReference type="Gene3D" id="2.60.120.430">
    <property type="entry name" value="Galactose-binding lectin"/>
    <property type="match status" value="1"/>
</dbReference>
<keyword evidence="4" id="KW-0597">Phosphoprotein</keyword>
<dbReference type="FunFam" id="3.30.200.20:FF:000217">
    <property type="entry name" value="probable LRR receptor-like serine/threonine-protein kinase At1g53430"/>
    <property type="match status" value="1"/>
</dbReference>
<dbReference type="InterPro" id="IPR001611">
    <property type="entry name" value="Leu-rich_rpt"/>
</dbReference>
<evidence type="ECO:0000259" key="21">
    <source>
        <dbReference type="PROSITE" id="PS50011"/>
    </source>
</evidence>
<keyword evidence="5" id="KW-0433">Leucine-rich repeat</keyword>
<dbReference type="SMART" id="SM00220">
    <property type="entry name" value="S_TKc"/>
    <property type="match status" value="1"/>
</dbReference>
<dbReference type="Gene3D" id="1.10.510.10">
    <property type="entry name" value="Transferase(Phosphotransferase) domain 1"/>
    <property type="match status" value="1"/>
</dbReference>
<keyword evidence="14 19" id="KW-0472">Membrane</keyword>
<evidence type="ECO:0000256" key="6">
    <source>
        <dbReference type="ARBA" id="ARBA00022679"/>
    </source>
</evidence>
<dbReference type="FunFam" id="1.10.510.10:FF:000044">
    <property type="entry name" value="Putative LRR receptor-like serine/threonine-protein kinase"/>
    <property type="match status" value="1"/>
</dbReference>
<dbReference type="InterPro" id="IPR051824">
    <property type="entry name" value="LRR_Rcpt-Like_S/T_Kinase"/>
</dbReference>
<comment type="subcellular location">
    <subcellularLocation>
        <location evidence="1">Membrane</location>
        <topology evidence="1">Single-pass type I membrane protein</topology>
    </subcellularLocation>
</comment>
<dbReference type="RefSeq" id="XP_039116496.1">
    <property type="nucleotide sequence ID" value="XM_039260562.1"/>
</dbReference>
<keyword evidence="7 19" id="KW-0812">Transmembrane</keyword>
<keyword evidence="3" id="KW-0723">Serine/threonine-protein kinase</keyword>
<evidence type="ECO:0000256" key="3">
    <source>
        <dbReference type="ARBA" id="ARBA00022527"/>
    </source>
</evidence>
<dbReference type="EC" id="2.7.11.1" evidence="2"/>
<feature type="domain" description="Protein kinase" evidence="21">
    <location>
        <begin position="667"/>
        <end position="947"/>
    </location>
</feature>
<dbReference type="GO" id="GO:0016020">
    <property type="term" value="C:membrane"/>
    <property type="evidence" value="ECO:0007669"/>
    <property type="project" value="UniProtKB-SubCell"/>
</dbReference>
<dbReference type="CDD" id="cd14066">
    <property type="entry name" value="STKc_IRAK"/>
    <property type="match status" value="1"/>
</dbReference>
<evidence type="ECO:0000256" key="7">
    <source>
        <dbReference type="ARBA" id="ARBA00022692"/>
    </source>
</evidence>
<evidence type="ECO:0000256" key="18">
    <source>
        <dbReference type="ARBA" id="ARBA00048679"/>
    </source>
</evidence>
<evidence type="ECO:0000256" key="10">
    <source>
        <dbReference type="ARBA" id="ARBA00022741"/>
    </source>
</evidence>
<dbReference type="AlphaFoldDB" id="A0AB40ANC8"/>
<keyword evidence="22" id="KW-1185">Reference proteome</keyword>
<evidence type="ECO:0000256" key="16">
    <source>
        <dbReference type="ARBA" id="ARBA00023180"/>
    </source>
</evidence>
<dbReference type="SUPFAM" id="SSF52058">
    <property type="entry name" value="L domain-like"/>
    <property type="match status" value="1"/>
</dbReference>
<organism evidence="22 23">
    <name type="scientific">Dioscorea cayennensis subsp. rotundata</name>
    <name type="common">White Guinea yam</name>
    <name type="synonym">Dioscorea rotundata</name>
    <dbReference type="NCBI Taxonomy" id="55577"/>
    <lineage>
        <taxon>Eukaryota</taxon>
        <taxon>Viridiplantae</taxon>
        <taxon>Streptophyta</taxon>
        <taxon>Embryophyta</taxon>
        <taxon>Tracheophyta</taxon>
        <taxon>Spermatophyta</taxon>
        <taxon>Magnoliopsida</taxon>
        <taxon>Liliopsida</taxon>
        <taxon>Dioscoreales</taxon>
        <taxon>Dioscoreaceae</taxon>
        <taxon>Dioscorea</taxon>
    </lineage>
</organism>
<keyword evidence="12" id="KW-0067">ATP-binding</keyword>
<dbReference type="PROSITE" id="PS00108">
    <property type="entry name" value="PROTEIN_KINASE_ST"/>
    <property type="match status" value="1"/>
</dbReference>
<dbReference type="Pfam" id="PF07714">
    <property type="entry name" value="PK_Tyr_Ser-Thr"/>
    <property type="match status" value="1"/>
</dbReference>
<evidence type="ECO:0000313" key="22">
    <source>
        <dbReference type="Proteomes" id="UP001515500"/>
    </source>
</evidence>